<dbReference type="Pfam" id="PF04854">
    <property type="entry name" value="DUF624"/>
    <property type="match status" value="1"/>
</dbReference>
<keyword evidence="1" id="KW-1133">Transmembrane helix</keyword>
<dbReference type="EMBL" id="WKKF01000003">
    <property type="protein sequence ID" value="MRX55131.1"/>
    <property type="molecule type" value="Genomic_DNA"/>
</dbReference>
<feature type="transmembrane region" description="Helical" evidence="1">
    <location>
        <begin position="100"/>
        <end position="124"/>
    </location>
</feature>
<dbReference type="RefSeq" id="WP_070879531.1">
    <property type="nucleotide sequence ID" value="NZ_CAJGAA010000004.1"/>
</dbReference>
<dbReference type="InterPro" id="IPR006938">
    <property type="entry name" value="DUF624"/>
</dbReference>
<keyword evidence="1" id="KW-0812">Transmembrane</keyword>
<protein>
    <submittedName>
        <fullName evidence="2">DUF624 domain-containing protein</fullName>
    </submittedName>
</protein>
<organism evidence="2 3">
    <name type="scientific">Metabacillus idriensis</name>
    <dbReference type="NCBI Taxonomy" id="324768"/>
    <lineage>
        <taxon>Bacteria</taxon>
        <taxon>Bacillati</taxon>
        <taxon>Bacillota</taxon>
        <taxon>Bacilli</taxon>
        <taxon>Bacillales</taxon>
        <taxon>Bacillaceae</taxon>
        <taxon>Metabacillus</taxon>
    </lineage>
</organism>
<sequence>MKLGELPQQLYTITEWITRIFTANIVWIFFNLPIVYLTFNLFAIKEPAGLIVNGLTIAFFAPFILFPATAALFGIVRKWVTTDSQVPLIRSYWSFYKENYVRSMTGGLLIVPLWIILVIDYLYFAKASSPLYYLFLAAGMFMFVFTLHFFSNTVHFHLKLFQSLKNSMLLSLGKPVHTVGIAAGVGILFYISTSLFPLLVLLGLGSLGALVAFFVFRKVVES</sequence>
<accession>A0A6I2MF98</accession>
<feature type="transmembrane region" description="Helical" evidence="1">
    <location>
        <begin position="198"/>
        <end position="216"/>
    </location>
</feature>
<evidence type="ECO:0000313" key="3">
    <source>
        <dbReference type="Proteomes" id="UP000441585"/>
    </source>
</evidence>
<evidence type="ECO:0000256" key="1">
    <source>
        <dbReference type="SAM" id="Phobius"/>
    </source>
</evidence>
<keyword evidence="3" id="KW-1185">Reference proteome</keyword>
<proteinExistence type="predicted"/>
<name>A0A6I2MF98_9BACI</name>
<comment type="caution">
    <text evidence="2">The sequence shown here is derived from an EMBL/GenBank/DDBJ whole genome shotgun (WGS) entry which is preliminary data.</text>
</comment>
<evidence type="ECO:0000313" key="2">
    <source>
        <dbReference type="EMBL" id="MRX55131.1"/>
    </source>
</evidence>
<gene>
    <name evidence="2" type="ORF">GJU41_14215</name>
</gene>
<feature type="transmembrane region" description="Helical" evidence="1">
    <location>
        <begin position="130"/>
        <end position="151"/>
    </location>
</feature>
<dbReference type="Proteomes" id="UP000441585">
    <property type="component" value="Unassembled WGS sequence"/>
</dbReference>
<feature type="transmembrane region" description="Helical" evidence="1">
    <location>
        <begin position="21"/>
        <end position="44"/>
    </location>
</feature>
<feature type="transmembrane region" description="Helical" evidence="1">
    <location>
        <begin position="172"/>
        <end position="192"/>
    </location>
</feature>
<keyword evidence="1" id="KW-0472">Membrane</keyword>
<dbReference type="AlphaFoldDB" id="A0A6I2MF98"/>
<reference evidence="2 3" key="1">
    <citation type="submission" date="2019-11" db="EMBL/GenBank/DDBJ databases">
        <title>Bacillus idriensis genome.</title>
        <authorList>
            <person name="Konopka E.N."/>
            <person name="Newman J.D."/>
        </authorList>
    </citation>
    <scope>NUCLEOTIDE SEQUENCE [LARGE SCALE GENOMIC DNA]</scope>
    <source>
        <strain evidence="2 3">DSM 19097</strain>
    </source>
</reference>
<feature type="transmembrane region" description="Helical" evidence="1">
    <location>
        <begin position="50"/>
        <end position="76"/>
    </location>
</feature>